<keyword evidence="5 7" id="KW-0539">Nucleus</keyword>
<dbReference type="GO" id="GO:0008301">
    <property type="term" value="F:DNA binding, bending"/>
    <property type="evidence" value="ECO:0007669"/>
    <property type="project" value="InterPro"/>
</dbReference>
<name>A0A2L0PUV9_9PEZI</name>
<gene>
    <name evidence="9" type="primary">mat1-1-1</name>
</gene>
<comment type="similarity">
    <text evidence="7">Belongs to the MATALPHA1 family.</text>
</comment>
<evidence type="ECO:0000256" key="6">
    <source>
        <dbReference type="ARBA" id="ARBA00035106"/>
    </source>
</evidence>
<dbReference type="EMBL" id="MF167367">
    <property type="protein sequence ID" value="AUZ20783.1"/>
    <property type="molecule type" value="Genomic_DNA"/>
</dbReference>
<sequence length="335" mass="37318">MDPTFIFNATNMLVSLTPDQLDSFTSILHDVQASKAKNPDSRHIQTGIRKKYKNSAVNRSKSAKPKVQPAGITLAAKRPLNSWIAFRSYYSTIFTSFQQKDISGFLTRMWSNDPFQAKWSIIAKAYSVIRDMVGKANAPLDKFLQIVCPLINIIEPVNYLDTMGWWMPAGQHMELSRRFTPNITLFPTDVLTTTLSVDDVVNHCSSLGYHNSQPTVAPTNGAMMMAAQPTDGLEFYFNPDLTASDVDQSQAVLNDQSLGSLGPEVDLGPAAEMALNEMILEESQDRYPFNDQFEPVDYAVEEAGLFFEPNGANRFDSFDMTSIKFSGADLSSFPF</sequence>
<keyword evidence="3 7" id="KW-0238">DNA-binding</keyword>
<dbReference type="GO" id="GO:0005634">
    <property type="term" value="C:nucleus"/>
    <property type="evidence" value="ECO:0007669"/>
    <property type="project" value="UniProtKB-SubCell"/>
</dbReference>
<comment type="function">
    <text evidence="6">Mating type proteins are sequence specific DNA-binding proteins that act as master switches in fungal differentiation by controlling gene expression in a cell type-specific fashion. Transcriptional activator that induces the transcription of alpha-specific genes.</text>
</comment>
<dbReference type="InterPro" id="IPR006856">
    <property type="entry name" value="MATalpha_HMGbox"/>
</dbReference>
<accession>A0A2L0PUV9</accession>
<keyword evidence="4 7" id="KW-0804">Transcription</keyword>
<organism evidence="9">
    <name type="scientific">Venturia effusa</name>
    <dbReference type="NCBI Taxonomy" id="50376"/>
    <lineage>
        <taxon>Eukaryota</taxon>
        <taxon>Fungi</taxon>
        <taxon>Dikarya</taxon>
        <taxon>Ascomycota</taxon>
        <taxon>Pezizomycotina</taxon>
        <taxon>Dothideomycetes</taxon>
        <taxon>Pleosporomycetidae</taxon>
        <taxon>Venturiales</taxon>
        <taxon>Venturiaceae</taxon>
        <taxon>Venturia</taxon>
    </lineage>
</organism>
<evidence type="ECO:0000259" key="8">
    <source>
        <dbReference type="PROSITE" id="PS51325"/>
    </source>
</evidence>
<feature type="domain" description="Alpha box" evidence="8">
    <location>
        <begin position="75"/>
        <end position="130"/>
    </location>
</feature>
<protein>
    <recommendedName>
        <fullName evidence="1">Mating-type protein MAT-1</fullName>
    </recommendedName>
</protein>
<evidence type="ECO:0000256" key="4">
    <source>
        <dbReference type="ARBA" id="ARBA00023163"/>
    </source>
</evidence>
<dbReference type="AlphaFoldDB" id="A0A2L0PUV9"/>
<evidence type="ECO:0000256" key="5">
    <source>
        <dbReference type="ARBA" id="ARBA00023242"/>
    </source>
</evidence>
<evidence type="ECO:0000313" key="9">
    <source>
        <dbReference type="EMBL" id="AUZ20783.1"/>
    </source>
</evidence>
<dbReference type="PROSITE" id="PS51325">
    <property type="entry name" value="ALPHA_BOX"/>
    <property type="match status" value="1"/>
</dbReference>
<evidence type="ECO:0000256" key="2">
    <source>
        <dbReference type="ARBA" id="ARBA00023015"/>
    </source>
</evidence>
<reference evidence="9" key="1">
    <citation type="journal article" date="2018" name="Phytopathology">
        <title>Evidence for Sexual Reproduction: Identification, Frequency, and Spatial Distribution of Venturia effusa (Pecan Scab) Mating Type Idiomorphs.</title>
        <authorList>
            <person name="Young C."/>
            <person name="Bock C."/>
            <person name="Charlton N."/>
            <person name="Mattupalli C."/>
            <person name="Krom N.D."/>
            <person name="Bowen J.K."/>
            <person name="Templeton M.D."/>
            <person name="Plummer K."/>
            <person name="Wood B.W."/>
        </authorList>
    </citation>
    <scope>NUCLEOTIDE SEQUENCE</scope>
    <source>
        <strain evidence="9">OK4L1</strain>
    </source>
</reference>
<dbReference type="GO" id="GO:0045895">
    <property type="term" value="P:positive regulation of mating-type specific transcription, DNA-templated"/>
    <property type="evidence" value="ECO:0007669"/>
    <property type="project" value="InterPro"/>
</dbReference>
<evidence type="ECO:0000256" key="7">
    <source>
        <dbReference type="RuleBase" id="RU003516"/>
    </source>
</evidence>
<proteinExistence type="inferred from homology"/>
<comment type="subcellular location">
    <subcellularLocation>
        <location evidence="7">Nucleus</location>
    </subcellularLocation>
</comment>
<evidence type="ECO:0000256" key="3">
    <source>
        <dbReference type="ARBA" id="ARBA00023125"/>
    </source>
</evidence>
<evidence type="ECO:0000256" key="1">
    <source>
        <dbReference type="ARBA" id="ARBA00015083"/>
    </source>
</evidence>
<keyword evidence="2 7" id="KW-0805">Transcription regulation</keyword>
<dbReference type="Pfam" id="PF04769">
    <property type="entry name" value="MATalpha_HMGbox"/>
    <property type="match status" value="1"/>
</dbReference>